<evidence type="ECO:0000256" key="2">
    <source>
        <dbReference type="ARBA" id="ARBA00022737"/>
    </source>
</evidence>
<dbReference type="PANTHER" id="PTHR47936:SF1">
    <property type="entry name" value="PENTATRICOPEPTIDE REPEAT-CONTAINING PROTEIN GUN1, CHLOROPLASTIC"/>
    <property type="match status" value="1"/>
</dbReference>
<sequence length="430" mass="48881">MEGEEDPSEAWEAYEDLITEYPYNPLQKPVIPYGHLHCLAGRLAAVKPRTRSLYLKFASVLATLRRTGGRVYIWEWNTLIDCAGKQWRKTSLTDYRAALDILSDMKTPPHLLDHSASGDPIIPSRRPSPPTSWAPVKPDVTTYTVLLSIAVRSKQHVAVRHALKLLRLSGFSPTRYTHLIMLRFYARTNQLSEVRSTLHRMKQQGVEVGLIGLNTCIWAFSSNGRVDLAYLIYRVLRHNVVPETGSKADDVAAAARYLRDTERLDIPPDLIPNQAVYTSMIQCSAYQGNMVQALHVFTDMLSMPSPHPPSLAAFRAIFLGFYRHGRKLGPANFTGDLTTREQHLPELSSWNFENLKLIFKAFMDLPEGYRLNGRIVYWIIVAFGRLSGNNPTVMHNVWEQLEGKYGRNWGGRLERVGRAIHSSKTVERRD</sequence>
<feature type="repeat" description="PPR" evidence="5">
    <location>
        <begin position="174"/>
        <end position="208"/>
    </location>
</feature>
<proteinExistence type="inferred from homology"/>
<evidence type="ECO:0000256" key="4">
    <source>
        <dbReference type="ARBA" id="ARBA00044511"/>
    </source>
</evidence>
<dbReference type="InterPro" id="IPR002885">
    <property type="entry name" value="PPR_rpt"/>
</dbReference>
<dbReference type="Pfam" id="PF13812">
    <property type="entry name" value="PPR_3"/>
    <property type="match status" value="1"/>
</dbReference>
<accession>A0A0C9ZN51</accession>
<reference evidence="7" key="2">
    <citation type="submission" date="2015-01" db="EMBL/GenBank/DDBJ databases">
        <title>Evolutionary Origins and Diversification of the Mycorrhizal Mutualists.</title>
        <authorList>
            <consortium name="DOE Joint Genome Institute"/>
            <consortium name="Mycorrhizal Genomics Consortium"/>
            <person name="Kohler A."/>
            <person name="Kuo A."/>
            <person name="Nagy L.G."/>
            <person name="Floudas D."/>
            <person name="Copeland A."/>
            <person name="Barry K.W."/>
            <person name="Cichocki N."/>
            <person name="Veneault-Fourrey C."/>
            <person name="LaButti K."/>
            <person name="Lindquist E.A."/>
            <person name="Lipzen A."/>
            <person name="Lundell T."/>
            <person name="Morin E."/>
            <person name="Murat C."/>
            <person name="Riley R."/>
            <person name="Ohm R."/>
            <person name="Sun H."/>
            <person name="Tunlid A."/>
            <person name="Henrissat B."/>
            <person name="Grigoriev I.V."/>
            <person name="Hibbett D.S."/>
            <person name="Martin F."/>
        </authorList>
    </citation>
    <scope>NUCLEOTIDE SEQUENCE [LARGE SCALE GENOMIC DNA]</scope>
    <source>
        <strain evidence="7">441</strain>
    </source>
</reference>
<gene>
    <name evidence="6" type="ORF">PISMIDRAFT_26570</name>
</gene>
<dbReference type="Gene3D" id="1.25.40.10">
    <property type="entry name" value="Tetratricopeptide repeat domain"/>
    <property type="match status" value="2"/>
</dbReference>
<name>A0A0C9ZN51_9AGAM</name>
<dbReference type="EMBL" id="KN833686">
    <property type="protein sequence ID" value="KIK30851.1"/>
    <property type="molecule type" value="Genomic_DNA"/>
</dbReference>
<comment type="similarity">
    <text evidence="1">Belongs to the CCM1 family.</text>
</comment>
<comment type="function">
    <text evidence="3">Regulates mitochondrial small subunit maturation by controlling 15S rRNA 5'-end processing. Localizes to the 5' precursor of the 15S rRNA in a position that is subsequently occupied by mS47 in the mature yeast mtSSU. Uses structure and sequence-specific RNA recognition, binding to a single-stranded region of the precursor and specifically recognizing bases -6 to -1. The exchange of Ccm1 for mS47 is coupled to the irreversible removal of precursor rRNA that is accompanied by conformational changes of the mitoribosomal proteins uS5m and mS26. These conformational changes signal completion of 5'-end rRNA processing through protection of the mature 5'-end of the 15S rRNA and stabilization of mS47. The removal of the 5' precursor together with the dissociation of Ccm1 may be catalyzed by the 5'-3' exoribonuclease Pet127. Involved in the specific removal of group I introns in mitochondrial encoded transcripts.</text>
</comment>
<dbReference type="STRING" id="765257.A0A0C9ZN51"/>
<dbReference type="PROSITE" id="PS51375">
    <property type="entry name" value="PPR"/>
    <property type="match status" value="1"/>
</dbReference>
<dbReference type="NCBIfam" id="TIGR00756">
    <property type="entry name" value="PPR"/>
    <property type="match status" value="1"/>
</dbReference>
<keyword evidence="7" id="KW-1185">Reference proteome</keyword>
<comment type="subunit">
    <text evidence="4">Binds to mitochondrial small subunit 15S rRNA.</text>
</comment>
<evidence type="ECO:0000256" key="3">
    <source>
        <dbReference type="ARBA" id="ARBA00044493"/>
    </source>
</evidence>
<dbReference type="InterPro" id="IPR011990">
    <property type="entry name" value="TPR-like_helical_dom_sf"/>
</dbReference>
<dbReference type="PANTHER" id="PTHR47936">
    <property type="entry name" value="PPR_LONG DOMAIN-CONTAINING PROTEIN"/>
    <property type="match status" value="1"/>
</dbReference>
<dbReference type="Proteomes" id="UP000054018">
    <property type="component" value="Unassembled WGS sequence"/>
</dbReference>
<evidence type="ECO:0000256" key="1">
    <source>
        <dbReference type="ARBA" id="ARBA00006192"/>
    </source>
</evidence>
<evidence type="ECO:0000256" key="5">
    <source>
        <dbReference type="PROSITE-ProRule" id="PRU00708"/>
    </source>
</evidence>
<keyword evidence="2" id="KW-0677">Repeat</keyword>
<dbReference type="AlphaFoldDB" id="A0A0C9ZN51"/>
<evidence type="ECO:0000313" key="6">
    <source>
        <dbReference type="EMBL" id="KIK30851.1"/>
    </source>
</evidence>
<dbReference type="HOGENOM" id="CLU_027583_0_0_1"/>
<dbReference type="Pfam" id="PF01535">
    <property type="entry name" value="PPR"/>
    <property type="match status" value="1"/>
</dbReference>
<evidence type="ECO:0000313" key="7">
    <source>
        <dbReference type="Proteomes" id="UP000054018"/>
    </source>
</evidence>
<organism evidence="6 7">
    <name type="scientific">Pisolithus microcarpus 441</name>
    <dbReference type="NCBI Taxonomy" id="765257"/>
    <lineage>
        <taxon>Eukaryota</taxon>
        <taxon>Fungi</taxon>
        <taxon>Dikarya</taxon>
        <taxon>Basidiomycota</taxon>
        <taxon>Agaricomycotina</taxon>
        <taxon>Agaricomycetes</taxon>
        <taxon>Agaricomycetidae</taxon>
        <taxon>Boletales</taxon>
        <taxon>Sclerodermatineae</taxon>
        <taxon>Pisolithaceae</taxon>
        <taxon>Pisolithus</taxon>
    </lineage>
</organism>
<protein>
    <submittedName>
        <fullName evidence="6">Uncharacterized protein</fullName>
    </submittedName>
</protein>
<reference evidence="6 7" key="1">
    <citation type="submission" date="2014-04" db="EMBL/GenBank/DDBJ databases">
        <authorList>
            <consortium name="DOE Joint Genome Institute"/>
            <person name="Kuo A."/>
            <person name="Kohler A."/>
            <person name="Costa M.D."/>
            <person name="Nagy L.G."/>
            <person name="Floudas D."/>
            <person name="Copeland A."/>
            <person name="Barry K.W."/>
            <person name="Cichocki N."/>
            <person name="Veneault-Fourrey C."/>
            <person name="LaButti K."/>
            <person name="Lindquist E.A."/>
            <person name="Lipzen A."/>
            <person name="Lundell T."/>
            <person name="Morin E."/>
            <person name="Murat C."/>
            <person name="Sun H."/>
            <person name="Tunlid A."/>
            <person name="Henrissat B."/>
            <person name="Grigoriev I.V."/>
            <person name="Hibbett D.S."/>
            <person name="Martin F."/>
            <person name="Nordberg H.P."/>
            <person name="Cantor M.N."/>
            <person name="Hua S.X."/>
        </authorList>
    </citation>
    <scope>NUCLEOTIDE SEQUENCE [LARGE SCALE GENOMIC DNA]</scope>
    <source>
        <strain evidence="6 7">441</strain>
    </source>
</reference>
<dbReference type="OrthoDB" id="1908178at2759"/>